<dbReference type="SUPFAM" id="SSF56235">
    <property type="entry name" value="N-terminal nucleophile aminohydrolases (Ntn hydrolases)"/>
    <property type="match status" value="1"/>
</dbReference>
<dbReference type="InterPro" id="IPR000101">
    <property type="entry name" value="GGT_peptidase"/>
</dbReference>
<dbReference type="Gene3D" id="1.10.246.130">
    <property type="match status" value="1"/>
</dbReference>
<feature type="binding site" evidence="2">
    <location>
        <position position="431"/>
    </location>
    <ligand>
        <name>L-glutamate</name>
        <dbReference type="ChEBI" id="CHEBI:29985"/>
    </ligand>
</feature>
<feature type="binding site" evidence="2">
    <location>
        <begin position="409"/>
        <end position="410"/>
    </location>
    <ligand>
        <name>L-glutamate</name>
        <dbReference type="ChEBI" id="CHEBI:29985"/>
    </ligand>
</feature>
<organism evidence="3 4">
    <name type="scientific">Erythranthe guttata</name>
    <name type="common">Yellow monkey flower</name>
    <name type="synonym">Mimulus guttatus</name>
    <dbReference type="NCBI Taxonomy" id="4155"/>
    <lineage>
        <taxon>Eukaryota</taxon>
        <taxon>Viridiplantae</taxon>
        <taxon>Streptophyta</taxon>
        <taxon>Embryophyta</taxon>
        <taxon>Tracheophyta</taxon>
        <taxon>Spermatophyta</taxon>
        <taxon>Magnoliopsida</taxon>
        <taxon>eudicotyledons</taxon>
        <taxon>Gunneridae</taxon>
        <taxon>Pentapetalae</taxon>
        <taxon>asterids</taxon>
        <taxon>lamiids</taxon>
        <taxon>Lamiales</taxon>
        <taxon>Phrymaceae</taxon>
        <taxon>Erythranthe</taxon>
    </lineage>
</organism>
<dbReference type="eggNOG" id="KOG2410">
    <property type="taxonomic scope" value="Eukaryota"/>
</dbReference>
<feature type="binding site" evidence="2">
    <location>
        <begin position="360"/>
        <end position="362"/>
    </location>
    <ligand>
        <name>L-glutamate</name>
        <dbReference type="ChEBI" id="CHEBI:29985"/>
    </ligand>
</feature>
<proteinExistence type="predicted"/>
<dbReference type="PhylomeDB" id="A0A022RRX2"/>
<dbReference type="Proteomes" id="UP000030748">
    <property type="component" value="Unassembled WGS sequence"/>
</dbReference>
<dbReference type="STRING" id="4155.A0A022RRX2"/>
<gene>
    <name evidence="3" type="ORF">MIMGU_mgv1a021332mg</name>
</gene>
<evidence type="ECO:0000313" key="3">
    <source>
        <dbReference type="EMBL" id="EYU42483.1"/>
    </source>
</evidence>
<keyword evidence="4" id="KW-1185">Reference proteome</keyword>
<dbReference type="GO" id="GO:0036374">
    <property type="term" value="F:glutathione hydrolase activity"/>
    <property type="evidence" value="ECO:0000318"/>
    <property type="project" value="GO_Central"/>
</dbReference>
<feature type="binding site" evidence="2">
    <location>
        <position position="384"/>
    </location>
    <ligand>
        <name>L-glutamate</name>
        <dbReference type="ChEBI" id="CHEBI:29985"/>
    </ligand>
</feature>
<dbReference type="GO" id="GO:0006751">
    <property type="term" value="P:glutathione catabolic process"/>
    <property type="evidence" value="ECO:0000318"/>
    <property type="project" value="GO_Central"/>
</dbReference>
<feature type="active site" description="Nucleophile" evidence="1">
    <location>
        <position position="342"/>
    </location>
</feature>
<evidence type="ECO:0000256" key="1">
    <source>
        <dbReference type="PIRSR" id="PIRSR600101-1"/>
    </source>
</evidence>
<evidence type="ECO:0000256" key="2">
    <source>
        <dbReference type="PIRSR" id="PIRSR600101-2"/>
    </source>
</evidence>
<dbReference type="Gene3D" id="3.60.20.40">
    <property type="match status" value="1"/>
</dbReference>
<dbReference type="NCBIfam" id="TIGR00066">
    <property type="entry name" value="g_glut_trans"/>
    <property type="match status" value="1"/>
</dbReference>
<name>A0A022RRX2_ERYGU</name>
<dbReference type="GO" id="GO:0005886">
    <property type="term" value="C:plasma membrane"/>
    <property type="evidence" value="ECO:0000318"/>
    <property type="project" value="GO_Central"/>
</dbReference>
<dbReference type="EMBL" id="KI630286">
    <property type="protein sequence ID" value="EYU42483.1"/>
    <property type="molecule type" value="Genomic_DNA"/>
</dbReference>
<dbReference type="Pfam" id="PF01019">
    <property type="entry name" value="G_glu_transpept"/>
    <property type="match status" value="1"/>
</dbReference>
<dbReference type="FunFam" id="1.10.246.130:FF:000001">
    <property type="entry name" value="Gamma-glutamyltransferase 5 isoform 1"/>
    <property type="match status" value="1"/>
</dbReference>
<sequence length="539" mass="58843">MVSGKNGVVATDQTECSIIGRDVLKKGGHAADAAVAATLCVGVVSPIDSGLGGGGFILVRLANGEAKVFDMREIAPGRASKDMFSKMTRAERKHSPLAIGVPGQLAGLYTIHQKYGKLPWELVVKPAENLARRGFKVSQSLFNKMVNAESTIMSDEDLRSVFAPYGEILAEGQTLRLRKLADTLAAIAKHGMKDFYNGSIADSLATYIQQKKGIITKEDFQRYRVIVREPLVTRVLGHRILTVPPPASGGAVVISILKTLSKYNNKGVTASLLVHRTIEALKYALALRMRLGDPGFVNISSALNSMISDNTAERVKNLINDNRTFDPPHYRSKWAQLNDHGTSHLCIVDRDRNVITMTTSINTKWGSRIMSPSTGIFLNNQMYDFSVPTSKGAPGAPANYVSAYKRPLSSMAPIILEKEGRVRAVIGSAGGILIPDAVSQVLINFIIRKKLSYDSVKAPRFYHKLYPNKLLYEKYTSFSGDEYIYPSATISELSRKGHTVSAVTAMTTCQFVIQRLKGNKSGLLVAISDPRKSGYPAAY</sequence>
<reference evidence="3 4" key="1">
    <citation type="journal article" date="2013" name="Proc. Natl. Acad. Sci. U.S.A.">
        <title>Fine-scale variation in meiotic recombination in Mimulus inferred from population shotgun sequencing.</title>
        <authorList>
            <person name="Hellsten U."/>
            <person name="Wright K.M."/>
            <person name="Jenkins J."/>
            <person name="Shu S."/>
            <person name="Yuan Y."/>
            <person name="Wessler S.R."/>
            <person name="Schmutz J."/>
            <person name="Willis J.H."/>
            <person name="Rokhsar D.S."/>
        </authorList>
    </citation>
    <scope>NUCLEOTIDE SEQUENCE [LARGE SCALE GENOMIC DNA]</scope>
    <source>
        <strain evidence="4">cv. DUN x IM62</strain>
    </source>
</reference>
<evidence type="ECO:0008006" key="5">
    <source>
        <dbReference type="Google" id="ProtNLM"/>
    </source>
</evidence>
<dbReference type="InterPro" id="IPR043138">
    <property type="entry name" value="GGT_lsub"/>
</dbReference>
<dbReference type="PANTHER" id="PTHR11686">
    <property type="entry name" value="GAMMA GLUTAMYL TRANSPEPTIDASE"/>
    <property type="match status" value="1"/>
</dbReference>
<dbReference type="AlphaFoldDB" id="A0A022RRX2"/>
<feature type="binding site" evidence="2">
    <location>
        <position position="72"/>
    </location>
    <ligand>
        <name>L-glutamate</name>
        <dbReference type="ChEBI" id="CHEBI:29985"/>
    </ligand>
</feature>
<dbReference type="PANTHER" id="PTHR11686:SF34">
    <property type="entry name" value="GLUTATHIONE HYDROLASE 1-RELATED"/>
    <property type="match status" value="1"/>
</dbReference>
<protein>
    <recommendedName>
        <fullName evidence="5">Gamma-glutamyltransferase</fullName>
    </recommendedName>
</protein>
<evidence type="ECO:0000313" key="4">
    <source>
        <dbReference type="Proteomes" id="UP000030748"/>
    </source>
</evidence>
<dbReference type="InterPro" id="IPR029055">
    <property type="entry name" value="Ntn_hydrolases_N"/>
</dbReference>
<accession>A0A022RRX2</accession>
<dbReference type="InterPro" id="IPR043137">
    <property type="entry name" value="GGT_ssub_C"/>
</dbReference>
<dbReference type="PRINTS" id="PR01210">
    <property type="entry name" value="GGTRANSPTASE"/>
</dbReference>